<dbReference type="GO" id="GO:0020037">
    <property type="term" value="F:heme binding"/>
    <property type="evidence" value="ECO:0007669"/>
    <property type="project" value="InterPro"/>
</dbReference>
<gene>
    <name evidence="9" type="ORF">XV92_16765</name>
</gene>
<dbReference type="AlphaFoldDB" id="A0A0Q0PSC0"/>
<feature type="domain" description="Cytochrome c" evidence="8">
    <location>
        <begin position="16"/>
        <end position="102"/>
    </location>
</feature>
<dbReference type="GO" id="GO:0009055">
    <property type="term" value="F:electron transfer activity"/>
    <property type="evidence" value="ECO:0007669"/>
    <property type="project" value="InterPro"/>
</dbReference>
<dbReference type="Proteomes" id="UP000050491">
    <property type="component" value="Unassembled WGS sequence"/>
</dbReference>
<evidence type="ECO:0000256" key="6">
    <source>
        <dbReference type="PROSITE-ProRule" id="PRU00433"/>
    </source>
</evidence>
<feature type="signal peptide" evidence="7">
    <location>
        <begin position="1"/>
        <end position="19"/>
    </location>
</feature>
<dbReference type="Gene3D" id="1.10.760.10">
    <property type="entry name" value="Cytochrome c-like domain"/>
    <property type="match status" value="1"/>
</dbReference>
<dbReference type="PANTHER" id="PTHR33751">
    <property type="entry name" value="CBB3-TYPE CYTOCHROME C OXIDASE SUBUNIT FIXP"/>
    <property type="match status" value="1"/>
</dbReference>
<accession>A0A0Q0PSC0</accession>
<dbReference type="InterPro" id="IPR036909">
    <property type="entry name" value="Cyt_c-like_dom_sf"/>
</dbReference>
<keyword evidence="1" id="KW-0813">Transport</keyword>
<evidence type="ECO:0000256" key="4">
    <source>
        <dbReference type="ARBA" id="ARBA00022982"/>
    </source>
</evidence>
<name>A0A0Q0PSC0_VIBMT</name>
<dbReference type="PROSITE" id="PS51007">
    <property type="entry name" value="CYTC"/>
    <property type="match status" value="1"/>
</dbReference>
<feature type="chain" id="PRO_5006183066" evidence="7">
    <location>
        <begin position="20"/>
        <end position="102"/>
    </location>
</feature>
<dbReference type="GO" id="GO:0046872">
    <property type="term" value="F:metal ion binding"/>
    <property type="evidence" value="ECO:0007669"/>
    <property type="project" value="UniProtKB-KW"/>
</dbReference>
<evidence type="ECO:0000256" key="7">
    <source>
        <dbReference type="SAM" id="SignalP"/>
    </source>
</evidence>
<reference evidence="9 10" key="1">
    <citation type="journal article" date="2015" name="Genome Biol. Evol.">
        <title>The Dynamics of Genetic Interactions between Vibrio metoecus and Vibrio cholerae, Two Close Relatives Co-Occurring in the Environment.</title>
        <authorList>
            <person name="Orata F.D."/>
            <person name="Kirchberger P.C."/>
            <person name="Meheust R."/>
            <person name="Barlow E.J."/>
            <person name="Tarr C.L."/>
            <person name="Boucher Y."/>
        </authorList>
    </citation>
    <scope>NUCLEOTIDE SEQUENCE [LARGE SCALE GENOMIC DNA]</scope>
    <source>
        <strain evidence="9 10">YB5B04</strain>
    </source>
</reference>
<comment type="caution">
    <text evidence="9">The sequence shown here is derived from an EMBL/GenBank/DDBJ whole genome shotgun (WGS) entry which is preliminary data.</text>
</comment>
<dbReference type="PATRIC" id="fig|1481663.12.peg.2269"/>
<keyword evidence="7" id="KW-0732">Signal</keyword>
<dbReference type="SUPFAM" id="SSF46626">
    <property type="entry name" value="Cytochrome c"/>
    <property type="match status" value="1"/>
</dbReference>
<dbReference type="OrthoDB" id="9773456at2"/>
<keyword evidence="2 6" id="KW-0349">Heme</keyword>
<keyword evidence="4" id="KW-0249">Electron transport</keyword>
<evidence type="ECO:0000256" key="2">
    <source>
        <dbReference type="ARBA" id="ARBA00022617"/>
    </source>
</evidence>
<dbReference type="EMBL" id="LBGP01000021">
    <property type="protein sequence ID" value="KQA98625.1"/>
    <property type="molecule type" value="Genomic_DNA"/>
</dbReference>
<proteinExistence type="predicted"/>
<evidence type="ECO:0000256" key="1">
    <source>
        <dbReference type="ARBA" id="ARBA00022448"/>
    </source>
</evidence>
<dbReference type="RefSeq" id="WP_055065248.1">
    <property type="nucleotide sequence ID" value="NZ_LBGP01000021.1"/>
</dbReference>
<dbReference type="InterPro" id="IPR009056">
    <property type="entry name" value="Cyt_c-like_dom"/>
</dbReference>
<evidence type="ECO:0000259" key="8">
    <source>
        <dbReference type="PROSITE" id="PS51007"/>
    </source>
</evidence>
<evidence type="ECO:0000313" key="9">
    <source>
        <dbReference type="EMBL" id="KQA98625.1"/>
    </source>
</evidence>
<evidence type="ECO:0000313" key="10">
    <source>
        <dbReference type="Proteomes" id="UP000050491"/>
    </source>
</evidence>
<sequence length="102" mass="11357">MYRSLTFILLSLLSSYTFAAGDPILGQQKAQSCVFCHGSDGIATQSSYPNLRGQTADYLFQSMKSYQQGERSGPMADMMKVQLQRLNDQDLRDVAAFYASKP</sequence>
<protein>
    <submittedName>
        <fullName evidence="9">Cytochrome C554</fullName>
    </submittedName>
</protein>
<evidence type="ECO:0000256" key="3">
    <source>
        <dbReference type="ARBA" id="ARBA00022723"/>
    </source>
</evidence>
<dbReference type="Pfam" id="PF00034">
    <property type="entry name" value="Cytochrom_C"/>
    <property type="match status" value="1"/>
</dbReference>
<keyword evidence="5 6" id="KW-0408">Iron</keyword>
<organism evidence="9 10">
    <name type="scientific">Vibrio metoecus</name>
    <dbReference type="NCBI Taxonomy" id="1481663"/>
    <lineage>
        <taxon>Bacteria</taxon>
        <taxon>Pseudomonadati</taxon>
        <taxon>Pseudomonadota</taxon>
        <taxon>Gammaproteobacteria</taxon>
        <taxon>Vibrionales</taxon>
        <taxon>Vibrionaceae</taxon>
        <taxon>Vibrio</taxon>
    </lineage>
</organism>
<keyword evidence="3 6" id="KW-0479">Metal-binding</keyword>
<dbReference type="InterPro" id="IPR050597">
    <property type="entry name" value="Cytochrome_c_Oxidase_Subunit"/>
</dbReference>
<evidence type="ECO:0000256" key="5">
    <source>
        <dbReference type="ARBA" id="ARBA00023004"/>
    </source>
</evidence>
<dbReference type="PANTHER" id="PTHR33751:SF9">
    <property type="entry name" value="CYTOCHROME C4"/>
    <property type="match status" value="1"/>
</dbReference>